<dbReference type="Pfam" id="PF03893">
    <property type="entry name" value="Lipase3_N"/>
    <property type="match status" value="1"/>
</dbReference>
<dbReference type="Gramene" id="BGIOSGA029238-TA">
    <property type="protein sequence ID" value="BGIOSGA029238-PA"/>
    <property type="gene ID" value="BGIOSGA029238"/>
</dbReference>
<dbReference type="Pfam" id="PF16661">
    <property type="entry name" value="Lactamase_B_6"/>
    <property type="match status" value="1"/>
</dbReference>
<feature type="region of interest" description="Disordered" evidence="7">
    <location>
        <begin position="1141"/>
        <end position="1163"/>
    </location>
</feature>
<dbReference type="Pfam" id="PF10996">
    <property type="entry name" value="Beta-Casp"/>
    <property type="match status" value="1"/>
</dbReference>
<dbReference type="OMA" id="MHVGGDM"/>
<sequence length="1195" mass="133051">MGTSVQVTPLSGAYGEGPLCYLLAVDGFRFLLDCGWTDLCDPSHLQPLAKVAPTIDAVLLSHADTMHLGALPYAMKHLGLSAPVYATEPVFRLGILTLYDYFISRRQVSDFDLFTLDDIDAAFQNVVRLKYSQNHLLNDKGEGIVIAPHVAGHDLGGTVWKITKDGEDVVYAVDFNHRKERHLNGTALGSFVRPAVLITDAYNALNNHVYKRQQDQDFIDALVKVLTGGGSVLLPIDTAGRVLEILLILEQYWAQRHLIYPIYFLTNVSTSTVDYVKSFLEWMNDSISKSFEHTRDNAFLLKCVTQIINKDELEKLGDAPKVVLASMASLEVGFSHDIFVDMANEAKNLVLFTEKGQFGTLARMLQVDPPPKAVKVTMSKRIPLVGDELKAYEEEQERIKKEEALKASLNKEEEKKASLGSNAKASDPMVIDASTSRKPSNAGSKFGGNVDILIDGFVPPSSSVAPMFPFFENTSEWDDFGEVINPEDYLMKQEEMDNTLMPGAGDGMDSMLDEGSARLLLDSTPSKVISNEMTVQVKCSLAYMDFEGRSDGRSVKSVIAHVAPLKLVLVHGSAEATEHLKMHCSKNSDLHVYAPQIEETIDVTSDLCAYKVQLSEKLMSNVISKKLGEHEIAWVDAEVGKTDDKLTLLPPSSTPAAHKSVLVGDLKLADFKQFLANKGLRDFLQVEFAGGALRCGEYITLRKIGDAGQKGSTGSQQIVIEGPLCEDYYKIQRVRVGVDGKENKRIQSRAGLRLQGRGMSLACGLPLLECVYCLGCARWAWKRCLHSGDRDSATWGLASADDFAPVPRLCRLIMANYDHHPCHPLDARCVVRRRTYADTRGRVTPYLLYLDHPNSDIVLALRGLNLARETDYALLLDNRLGKRRFHGGYVHNGLLRAAAWVLDAECDLLRDLLADHPDYTLTFTGHSLGAGIAAMLTVVVLLNLDKLGTNLHRSRIRCYAMAPARCMSLNLAIRYADVINSVVLQDDFLPRTATPLEDIFKSILCLPCLLCIRCLRDTCIPEDAMLKDPRRLYAPGRIYHIVERKMFRCGRYPPVVKTAVPVDGRFEHIVLSCNATMDHAIIWIEREAQKALDLMLEKEKTMEVPSEQRMERNESLQREHVEEHKAALRRAVTLSVPDARSPSAYGTFGEQPERSESFPPVSAMARQRMSWNDLIERVFDRDESGHIVLRSSPSP</sequence>
<dbReference type="Pfam" id="PF07521">
    <property type="entry name" value="RMMBL"/>
    <property type="match status" value="1"/>
</dbReference>
<feature type="domain" description="Metallo-beta-lactamase" evidence="8">
    <location>
        <begin position="17"/>
        <end position="229"/>
    </location>
</feature>
<dbReference type="InterPro" id="IPR025069">
    <property type="entry name" value="Cpsf2_C"/>
</dbReference>
<evidence type="ECO:0000313" key="10">
    <source>
        <dbReference type="EMBL" id="EEC85091.1"/>
    </source>
</evidence>
<dbReference type="SUPFAM" id="SSF56281">
    <property type="entry name" value="Metallo-hydrolase/oxidoreductase"/>
    <property type="match status" value="1"/>
</dbReference>
<dbReference type="SMART" id="SM01027">
    <property type="entry name" value="Beta-Casp"/>
    <property type="match status" value="1"/>
</dbReference>
<organism evidence="10 11">
    <name type="scientific">Oryza sativa subsp. indica</name>
    <name type="common">Rice</name>
    <dbReference type="NCBI Taxonomy" id="39946"/>
    <lineage>
        <taxon>Eukaryota</taxon>
        <taxon>Viridiplantae</taxon>
        <taxon>Streptophyta</taxon>
        <taxon>Embryophyta</taxon>
        <taxon>Tracheophyta</taxon>
        <taxon>Spermatophyta</taxon>
        <taxon>Magnoliopsida</taxon>
        <taxon>Liliopsida</taxon>
        <taxon>Poales</taxon>
        <taxon>Poaceae</taxon>
        <taxon>BOP clade</taxon>
        <taxon>Oryzoideae</taxon>
        <taxon>Oryzeae</taxon>
        <taxon>Oryzinae</taxon>
        <taxon>Oryza</taxon>
        <taxon>Oryza sativa</taxon>
    </lineage>
</organism>
<protein>
    <recommendedName>
        <fullName evidence="6">Cleavage and polyadenylation specificity factor subunit 2</fullName>
    </recommendedName>
    <alternativeName>
        <fullName evidence="6">Cleavage and polyadenylation specificity factor 100 kDa subunit</fullName>
    </alternativeName>
</protein>
<dbReference type="PANTHER" id="PTHR45922:SF1">
    <property type="entry name" value="CLEAVAGE AND POLYADENYLATION SPECIFICITY FACTOR SUBUNIT 2"/>
    <property type="match status" value="1"/>
</dbReference>
<dbReference type="AlphaFoldDB" id="B8BEN9"/>
<reference evidence="10 11" key="1">
    <citation type="journal article" date="2005" name="PLoS Biol.">
        <title>The genomes of Oryza sativa: a history of duplications.</title>
        <authorList>
            <person name="Yu J."/>
            <person name="Wang J."/>
            <person name="Lin W."/>
            <person name="Li S."/>
            <person name="Li H."/>
            <person name="Zhou J."/>
            <person name="Ni P."/>
            <person name="Dong W."/>
            <person name="Hu S."/>
            <person name="Zeng C."/>
            <person name="Zhang J."/>
            <person name="Zhang Y."/>
            <person name="Li R."/>
            <person name="Xu Z."/>
            <person name="Li S."/>
            <person name="Li X."/>
            <person name="Zheng H."/>
            <person name="Cong L."/>
            <person name="Lin L."/>
            <person name="Yin J."/>
            <person name="Geng J."/>
            <person name="Li G."/>
            <person name="Shi J."/>
            <person name="Liu J."/>
            <person name="Lv H."/>
            <person name="Li J."/>
            <person name="Wang J."/>
            <person name="Deng Y."/>
            <person name="Ran L."/>
            <person name="Shi X."/>
            <person name="Wang X."/>
            <person name="Wu Q."/>
            <person name="Li C."/>
            <person name="Ren X."/>
            <person name="Wang J."/>
            <person name="Wang X."/>
            <person name="Li D."/>
            <person name="Liu D."/>
            <person name="Zhang X."/>
            <person name="Ji Z."/>
            <person name="Zhao W."/>
            <person name="Sun Y."/>
            <person name="Zhang Z."/>
            <person name="Bao J."/>
            <person name="Han Y."/>
            <person name="Dong L."/>
            <person name="Ji J."/>
            <person name="Chen P."/>
            <person name="Wu S."/>
            <person name="Liu J."/>
            <person name="Xiao Y."/>
            <person name="Bu D."/>
            <person name="Tan J."/>
            <person name="Yang L."/>
            <person name="Ye C."/>
            <person name="Zhang J."/>
            <person name="Xu J."/>
            <person name="Zhou Y."/>
            <person name="Yu Y."/>
            <person name="Zhang B."/>
            <person name="Zhuang S."/>
            <person name="Wei H."/>
            <person name="Liu B."/>
            <person name="Lei M."/>
            <person name="Yu H."/>
            <person name="Li Y."/>
            <person name="Xu H."/>
            <person name="Wei S."/>
            <person name="He X."/>
            <person name="Fang L."/>
            <person name="Zhang Z."/>
            <person name="Zhang Y."/>
            <person name="Huang X."/>
            <person name="Su Z."/>
            <person name="Tong W."/>
            <person name="Li J."/>
            <person name="Tong Z."/>
            <person name="Li S."/>
            <person name="Ye J."/>
            <person name="Wang L."/>
            <person name="Fang L."/>
            <person name="Lei T."/>
            <person name="Chen C."/>
            <person name="Chen H."/>
            <person name="Xu Z."/>
            <person name="Li H."/>
            <person name="Huang H."/>
            <person name="Zhang F."/>
            <person name="Xu H."/>
            <person name="Li N."/>
            <person name="Zhao C."/>
            <person name="Li S."/>
            <person name="Dong L."/>
            <person name="Huang Y."/>
            <person name="Li L."/>
            <person name="Xi Y."/>
            <person name="Qi Q."/>
            <person name="Li W."/>
            <person name="Zhang B."/>
            <person name="Hu W."/>
            <person name="Zhang Y."/>
            <person name="Tian X."/>
            <person name="Jiao Y."/>
            <person name="Liang X."/>
            <person name="Jin J."/>
            <person name="Gao L."/>
            <person name="Zheng W."/>
            <person name="Hao B."/>
            <person name="Liu S."/>
            <person name="Wang W."/>
            <person name="Yuan L."/>
            <person name="Cao M."/>
            <person name="McDermott J."/>
            <person name="Samudrala R."/>
            <person name="Wang J."/>
            <person name="Wong G.K."/>
            <person name="Yang H."/>
        </authorList>
    </citation>
    <scope>NUCLEOTIDE SEQUENCE [LARGE SCALE GENOMIC DNA]</scope>
    <source>
        <strain evidence="11">cv. 93-11</strain>
    </source>
</reference>
<dbReference type="GO" id="GO:0005847">
    <property type="term" value="C:mRNA cleavage and polyadenylation specificity factor complex"/>
    <property type="evidence" value="ECO:0007669"/>
    <property type="project" value="InterPro"/>
</dbReference>
<dbReference type="Proteomes" id="UP000007015">
    <property type="component" value="Chromosome 9"/>
</dbReference>
<evidence type="ECO:0000256" key="2">
    <source>
        <dbReference type="ARBA" id="ARBA00010624"/>
    </source>
</evidence>
<dbReference type="PANTHER" id="PTHR45922">
    <property type="entry name" value="CLEAVAGE AND POLYADENYLATION SPECIFICITY FACTOR SUBUNIT 2"/>
    <property type="match status" value="1"/>
</dbReference>
<keyword evidence="3 6" id="KW-0507">mRNA processing</keyword>
<dbReference type="SUPFAM" id="SSF53474">
    <property type="entry name" value="alpha/beta-Hydrolases"/>
    <property type="match status" value="1"/>
</dbReference>
<keyword evidence="11" id="KW-1185">Reference proteome</keyword>
<dbReference type="InterPro" id="IPR011108">
    <property type="entry name" value="RMMBL"/>
</dbReference>
<dbReference type="FunFam" id="3.60.15.10:FF:000008">
    <property type="entry name" value="Cleavage and polyadenylation specificity factor subunit 2"/>
    <property type="match status" value="1"/>
</dbReference>
<dbReference type="HOGENOM" id="CLU_271425_0_0_1"/>
<dbReference type="GO" id="GO:0016042">
    <property type="term" value="P:lipid catabolic process"/>
    <property type="evidence" value="ECO:0007669"/>
    <property type="project" value="InterPro"/>
</dbReference>
<dbReference type="Pfam" id="PF13299">
    <property type="entry name" value="CPSF100_C"/>
    <property type="match status" value="1"/>
</dbReference>
<comment type="similarity">
    <text evidence="2 6">Belongs to the metallo-beta-lactamase superfamily. RNA-metabolizing metallo-beta-lactamase-like family. CPSF2/YSH1 subfamily.</text>
</comment>
<dbReference type="InterPro" id="IPR035639">
    <property type="entry name" value="CPSF2_MBL"/>
</dbReference>
<evidence type="ECO:0000256" key="6">
    <source>
        <dbReference type="RuleBase" id="RU365006"/>
    </source>
</evidence>
<dbReference type="Pfam" id="PF01764">
    <property type="entry name" value="Lipase_3"/>
    <property type="match status" value="1"/>
</dbReference>
<dbReference type="InterPro" id="IPR022712">
    <property type="entry name" value="Beta_Casp"/>
</dbReference>
<dbReference type="InterPro" id="IPR029058">
    <property type="entry name" value="AB_hydrolase_fold"/>
</dbReference>
<dbReference type="GO" id="GO:0003723">
    <property type="term" value="F:RNA binding"/>
    <property type="evidence" value="ECO:0007669"/>
    <property type="project" value="UniProtKB-KW"/>
</dbReference>
<dbReference type="InterPro" id="IPR002921">
    <property type="entry name" value="Fungal_lipase-type"/>
</dbReference>
<evidence type="ECO:0000256" key="7">
    <source>
        <dbReference type="SAM" id="MobiDB-lite"/>
    </source>
</evidence>
<feature type="domain" description="Beta-Casp" evidence="9">
    <location>
        <begin position="242"/>
        <end position="365"/>
    </location>
</feature>
<dbReference type="Gene3D" id="3.40.50.1820">
    <property type="entry name" value="alpha/beta hydrolase"/>
    <property type="match status" value="1"/>
</dbReference>
<keyword evidence="4 6" id="KW-0694">RNA-binding</keyword>
<proteinExistence type="inferred from homology"/>
<dbReference type="InterPro" id="IPR001279">
    <property type="entry name" value="Metallo-B-lactamas"/>
</dbReference>
<keyword evidence="5 6" id="KW-0539">Nucleus</keyword>
<gene>
    <name evidence="10" type="ORF">OsI_32459</name>
</gene>
<dbReference type="InterPro" id="IPR036866">
    <property type="entry name" value="RibonucZ/Hydroxyglut_hydro"/>
</dbReference>
<dbReference type="Gene3D" id="3.60.15.10">
    <property type="entry name" value="Ribonuclease Z/Hydroxyacylglutathione hydrolase-like"/>
    <property type="match status" value="1"/>
</dbReference>
<dbReference type="CDD" id="cd16293">
    <property type="entry name" value="CPSF2-like_MBL-fold"/>
    <property type="match status" value="1"/>
</dbReference>
<name>B8BEN9_ORYSI</name>
<evidence type="ECO:0000256" key="5">
    <source>
        <dbReference type="ARBA" id="ARBA00023242"/>
    </source>
</evidence>
<comment type="subcellular location">
    <subcellularLocation>
        <location evidence="1 6">Nucleus</location>
    </subcellularLocation>
</comment>
<dbReference type="STRING" id="39946.B8BEN9"/>
<dbReference type="GO" id="GO:0006398">
    <property type="term" value="P:mRNA 3'-end processing by stem-loop binding and cleavage"/>
    <property type="evidence" value="ECO:0007669"/>
    <property type="project" value="InterPro"/>
</dbReference>
<dbReference type="CDD" id="cd00519">
    <property type="entry name" value="Lipase_3"/>
    <property type="match status" value="1"/>
</dbReference>
<evidence type="ECO:0000256" key="1">
    <source>
        <dbReference type="ARBA" id="ARBA00004123"/>
    </source>
</evidence>
<accession>B8BEN9</accession>
<evidence type="ECO:0000256" key="4">
    <source>
        <dbReference type="ARBA" id="ARBA00022884"/>
    </source>
</evidence>
<evidence type="ECO:0000259" key="8">
    <source>
        <dbReference type="SMART" id="SM00849"/>
    </source>
</evidence>
<dbReference type="InterPro" id="IPR005592">
    <property type="entry name" value="Mono/diacylglycerol_lipase_N"/>
</dbReference>
<evidence type="ECO:0000313" key="11">
    <source>
        <dbReference type="Proteomes" id="UP000007015"/>
    </source>
</evidence>
<dbReference type="EMBL" id="CM000134">
    <property type="protein sequence ID" value="EEC85091.1"/>
    <property type="molecule type" value="Genomic_DNA"/>
</dbReference>
<evidence type="ECO:0000259" key="9">
    <source>
        <dbReference type="SMART" id="SM01027"/>
    </source>
</evidence>
<evidence type="ECO:0000256" key="3">
    <source>
        <dbReference type="ARBA" id="ARBA00022664"/>
    </source>
</evidence>
<dbReference type="SMART" id="SM00849">
    <property type="entry name" value="Lactamase_B"/>
    <property type="match status" value="1"/>
</dbReference>
<dbReference type="InterPro" id="IPR027075">
    <property type="entry name" value="CPSF2"/>
</dbReference>